<dbReference type="GO" id="GO:0005634">
    <property type="term" value="C:nucleus"/>
    <property type="evidence" value="ECO:0007669"/>
    <property type="project" value="TreeGrafter"/>
</dbReference>
<dbReference type="Proteomes" id="UP000078540">
    <property type="component" value="Unassembled WGS sequence"/>
</dbReference>
<evidence type="ECO:0000259" key="2">
    <source>
        <dbReference type="Pfam" id="PF13878"/>
    </source>
</evidence>
<gene>
    <name evidence="3" type="ORF">ALC53_06617</name>
</gene>
<feature type="compositionally biased region" description="Polar residues" evidence="1">
    <location>
        <begin position="169"/>
        <end position="184"/>
    </location>
</feature>
<evidence type="ECO:0000313" key="4">
    <source>
        <dbReference type="Proteomes" id="UP000078540"/>
    </source>
</evidence>
<feature type="compositionally biased region" description="Basic and acidic residues" evidence="1">
    <location>
        <begin position="27"/>
        <end position="44"/>
    </location>
</feature>
<keyword evidence="3" id="KW-0808">Transferase</keyword>
<name>A0A195BE94_9HYME</name>
<feature type="region of interest" description="Disordered" evidence="1">
    <location>
        <begin position="226"/>
        <end position="255"/>
    </location>
</feature>
<dbReference type="AlphaFoldDB" id="A0A195BE94"/>
<dbReference type="PANTHER" id="PTHR45884">
    <property type="entry name" value="N-ACETYLTRANSFERASE ECO"/>
    <property type="match status" value="1"/>
</dbReference>
<feature type="domain" description="N-acetyltransferase ESCO zinc-finger" evidence="2">
    <location>
        <begin position="629"/>
        <end position="667"/>
    </location>
</feature>
<sequence>TMDSSPGKLPCTPRRAQKCLFAPFSDKSAKKSISKDSEHIRDDKFSEDESDLGPMSPLALTDRSPSISDQSSSGREFVSPLATPEKSIIFNTSLSWDRLRFNMEERMSPFRSLKKVTREARNSPRCKMFSANRFQRSLPSSPRELMDQLTPQRSKTNMEQLNGIVPETPQRSFATEIQNQSITETPRKGRTPESKQTTPLSSVSKTVPLPKLHRRKSFSTIEMSMGFSPEQKENTLKRRAREQSGAKPTKLFKGDDDFVPRARASLFQERKHEYSSLKDFSLSTKTFYSGNVKSERPFSNYKSSDIKRRRSLPSQNSSRRSLTKKRKFGKINTGVSHGIKKPKPKVNTETLKNEGQHIVQSLTASNKSQSMEETQSMEVNMIAERAPPIDESKRFFKTNRTIRSNQAATVTMNDKIKLKVADGKIELKENQKRVSFTNAHKQKLKTVNVSLDATDLTVDEPEVEATLHQEKVNDLLRILEDDWANDEYDTMTSLTHIANAFSPLQSTTMLSKDTIMSPATELSNMTSTMNITDAAPLNNFGNLSLENANNSHNNNNNNNEKGIEKEIEEDSEKRYFPLFTKGYSVPDNIFEYIHFNFCFRETSNVKTTKTTKRNMQWQISAKGGGAEDQYQLDAGQKRFGATQCPECNVVYQVGDAEDENAHLNYHNSVRTLKFHGWKNERVILEDPFTSSRIILIEPHDPKQHWKKVLEILIVVDRDLGLADMNISDYQNKNANNAFMSSVPPQDIGIIEGIAEYPAENLKDPYSCSMIRLKTVTINMTGEYTCAISTYQDEASNSTKMIVYVPESNMTVHTYPFNETHMNLTCVVMGALPRPSLKFYVNGIESYESDREPLTDWYKDPQTSLNVIIENILDYVTIECEMTIPETEYKRRERIVYPSSSNRSNVTRNFPIAQMFHKGGTTRCCLSIFFVLPFLD</sequence>
<feature type="compositionally biased region" description="Low complexity" evidence="1">
    <location>
        <begin position="64"/>
        <end position="73"/>
    </location>
</feature>
<feature type="compositionally biased region" description="Basic and acidic residues" evidence="1">
    <location>
        <begin position="230"/>
        <end position="244"/>
    </location>
</feature>
<feature type="region of interest" description="Disordered" evidence="1">
    <location>
        <begin position="298"/>
        <end position="346"/>
    </location>
</feature>
<protein>
    <submittedName>
        <fullName evidence="3">N-acetyltransferase ESCO1</fullName>
    </submittedName>
</protein>
<dbReference type="InterPro" id="IPR028005">
    <property type="entry name" value="AcTrfase_ESCO_Znf_dom"/>
</dbReference>
<accession>A0A195BE94</accession>
<feature type="non-terminal residue" evidence="3">
    <location>
        <position position="1"/>
    </location>
</feature>
<dbReference type="STRING" id="520822.A0A195BE94"/>
<feature type="region of interest" description="Disordered" evidence="1">
    <location>
        <begin position="168"/>
        <end position="214"/>
    </location>
</feature>
<dbReference type="GO" id="GO:0061733">
    <property type="term" value="F:protein-lysine-acetyltransferase activity"/>
    <property type="evidence" value="ECO:0007669"/>
    <property type="project" value="TreeGrafter"/>
</dbReference>
<feature type="compositionally biased region" description="Polar residues" evidence="1">
    <location>
        <begin position="194"/>
        <end position="205"/>
    </location>
</feature>
<keyword evidence="4" id="KW-1185">Reference proteome</keyword>
<proteinExistence type="predicted"/>
<dbReference type="GO" id="GO:0007064">
    <property type="term" value="P:mitotic sister chromatid cohesion"/>
    <property type="evidence" value="ECO:0007669"/>
    <property type="project" value="TreeGrafter"/>
</dbReference>
<dbReference type="Pfam" id="PF13878">
    <property type="entry name" value="zf-C2H2_3"/>
    <property type="match status" value="1"/>
</dbReference>
<organism evidence="3 4">
    <name type="scientific">Atta colombica</name>
    <dbReference type="NCBI Taxonomy" id="520822"/>
    <lineage>
        <taxon>Eukaryota</taxon>
        <taxon>Metazoa</taxon>
        <taxon>Ecdysozoa</taxon>
        <taxon>Arthropoda</taxon>
        <taxon>Hexapoda</taxon>
        <taxon>Insecta</taxon>
        <taxon>Pterygota</taxon>
        <taxon>Neoptera</taxon>
        <taxon>Endopterygota</taxon>
        <taxon>Hymenoptera</taxon>
        <taxon>Apocrita</taxon>
        <taxon>Aculeata</taxon>
        <taxon>Formicoidea</taxon>
        <taxon>Formicidae</taxon>
        <taxon>Myrmicinae</taxon>
        <taxon>Atta</taxon>
    </lineage>
</organism>
<evidence type="ECO:0000313" key="3">
    <source>
        <dbReference type="EMBL" id="KYM82906.1"/>
    </source>
</evidence>
<dbReference type="EMBL" id="KQ976504">
    <property type="protein sequence ID" value="KYM82906.1"/>
    <property type="molecule type" value="Genomic_DNA"/>
</dbReference>
<evidence type="ECO:0000256" key="1">
    <source>
        <dbReference type="SAM" id="MobiDB-lite"/>
    </source>
</evidence>
<feature type="region of interest" description="Disordered" evidence="1">
    <location>
        <begin position="26"/>
        <end position="79"/>
    </location>
</feature>
<dbReference type="PANTHER" id="PTHR45884:SF2">
    <property type="entry name" value="N-ACETYLTRANSFERASE ECO"/>
    <property type="match status" value="1"/>
</dbReference>
<dbReference type="GO" id="GO:0000785">
    <property type="term" value="C:chromatin"/>
    <property type="evidence" value="ECO:0007669"/>
    <property type="project" value="TreeGrafter"/>
</dbReference>
<reference evidence="3 4" key="1">
    <citation type="submission" date="2015-09" db="EMBL/GenBank/DDBJ databases">
        <title>Atta colombica WGS genome.</title>
        <authorList>
            <person name="Nygaard S."/>
            <person name="Hu H."/>
            <person name="Boomsma J."/>
            <person name="Zhang G."/>
        </authorList>
    </citation>
    <scope>NUCLEOTIDE SEQUENCE [LARGE SCALE GENOMIC DNA]</scope>
    <source>
        <strain evidence="3">Treedump-2</strain>
        <tissue evidence="3">Whole body</tissue>
    </source>
</reference>